<dbReference type="InterPro" id="IPR008979">
    <property type="entry name" value="Galactose-bd-like_sf"/>
</dbReference>
<evidence type="ECO:0000256" key="10">
    <source>
        <dbReference type="ARBA" id="ARBA00023012"/>
    </source>
</evidence>
<dbReference type="CDD" id="cd00082">
    <property type="entry name" value="HisKA"/>
    <property type="match status" value="1"/>
</dbReference>
<dbReference type="InterPro" id="IPR036890">
    <property type="entry name" value="HATPase_C_sf"/>
</dbReference>
<dbReference type="Pfam" id="PF00512">
    <property type="entry name" value="HisKA"/>
    <property type="match status" value="1"/>
</dbReference>
<feature type="domain" description="Histidine kinase" evidence="14">
    <location>
        <begin position="949"/>
        <end position="1048"/>
    </location>
</feature>
<feature type="modified residue" description="4-aspartylphosphate" evidence="12">
    <location>
        <position position="771"/>
    </location>
</feature>
<dbReference type="Pfam" id="PF06580">
    <property type="entry name" value="His_kinase"/>
    <property type="match status" value="1"/>
</dbReference>
<evidence type="ECO:0000313" key="17">
    <source>
        <dbReference type="Proteomes" id="UP001250538"/>
    </source>
</evidence>
<dbReference type="Pfam" id="PF02518">
    <property type="entry name" value="HATPase_c"/>
    <property type="match status" value="2"/>
</dbReference>
<dbReference type="CDD" id="cd16922">
    <property type="entry name" value="HATPase_EvgS-ArcB-TorS-like"/>
    <property type="match status" value="1"/>
</dbReference>
<dbReference type="InterPro" id="IPR011006">
    <property type="entry name" value="CheY-like_superfamily"/>
</dbReference>
<name>A0AAJ2JZE0_9BACL</name>
<dbReference type="EMBL" id="JAVYAA010000005">
    <property type="protein sequence ID" value="MDT8978711.1"/>
    <property type="molecule type" value="Genomic_DNA"/>
</dbReference>
<feature type="transmembrane region" description="Helical" evidence="13">
    <location>
        <begin position="338"/>
        <end position="359"/>
    </location>
</feature>
<keyword evidence="11 13" id="KW-0472">Membrane</keyword>
<evidence type="ECO:0000256" key="12">
    <source>
        <dbReference type="PROSITE-ProRule" id="PRU00169"/>
    </source>
</evidence>
<dbReference type="SUPFAM" id="SSF55874">
    <property type="entry name" value="ATPase domain of HSP90 chaperone/DNA topoisomerase II/histidine kinase"/>
    <property type="match status" value="2"/>
</dbReference>
<keyword evidence="7" id="KW-0547">Nucleotide-binding</keyword>
<feature type="domain" description="Histidine kinase" evidence="14">
    <location>
        <begin position="446"/>
        <end position="664"/>
    </location>
</feature>
<dbReference type="PANTHER" id="PTHR43047:SF72">
    <property type="entry name" value="OSMOSENSING HISTIDINE PROTEIN KINASE SLN1"/>
    <property type="match status" value="1"/>
</dbReference>
<dbReference type="Gene3D" id="2.60.120.260">
    <property type="entry name" value="Galactose-binding domain-like"/>
    <property type="match status" value="1"/>
</dbReference>
<dbReference type="InterPro" id="IPR036097">
    <property type="entry name" value="HisK_dim/P_sf"/>
</dbReference>
<reference evidence="17" key="1">
    <citation type="submission" date="2023-09" db="EMBL/GenBank/DDBJ databases">
        <title>Paenibacillus sp. chi10 Genome sequencing and assembly.</title>
        <authorList>
            <person name="Kim I."/>
        </authorList>
    </citation>
    <scope>NUCLEOTIDE SEQUENCE [LARGE SCALE GENOMIC DNA]</scope>
    <source>
        <strain evidence="17">chi10</strain>
    </source>
</reference>
<dbReference type="PRINTS" id="PR00344">
    <property type="entry name" value="BCTRLSENSOR"/>
</dbReference>
<dbReference type="PROSITE" id="PS50110">
    <property type="entry name" value="RESPONSE_REGULATORY"/>
    <property type="match status" value="1"/>
</dbReference>
<dbReference type="Proteomes" id="UP001250538">
    <property type="component" value="Unassembled WGS sequence"/>
</dbReference>
<evidence type="ECO:0000256" key="6">
    <source>
        <dbReference type="ARBA" id="ARBA00022679"/>
    </source>
</evidence>
<dbReference type="Gene3D" id="3.40.50.2300">
    <property type="match status" value="1"/>
</dbReference>
<gene>
    <name evidence="16" type="ORF">RQP50_20970</name>
</gene>
<feature type="transmembrane region" description="Helical" evidence="13">
    <location>
        <begin position="220"/>
        <end position="243"/>
    </location>
</feature>
<keyword evidence="5 12" id="KW-0597">Phosphoprotein</keyword>
<evidence type="ECO:0000256" key="1">
    <source>
        <dbReference type="ARBA" id="ARBA00000085"/>
    </source>
</evidence>
<evidence type="ECO:0000256" key="7">
    <source>
        <dbReference type="ARBA" id="ARBA00022741"/>
    </source>
</evidence>
<dbReference type="InterPro" id="IPR003661">
    <property type="entry name" value="HisK_dim/P_dom"/>
</dbReference>
<dbReference type="SUPFAM" id="SSF52172">
    <property type="entry name" value="CheY-like"/>
    <property type="match status" value="1"/>
</dbReference>
<evidence type="ECO:0000256" key="2">
    <source>
        <dbReference type="ARBA" id="ARBA00004236"/>
    </source>
</evidence>
<comment type="catalytic activity">
    <reaction evidence="1">
        <text>ATP + protein L-histidine = ADP + protein N-phospho-L-histidine.</text>
        <dbReference type="EC" id="2.7.13.3"/>
    </reaction>
</comment>
<dbReference type="AlphaFoldDB" id="A0AAJ2JZE0"/>
<dbReference type="SUPFAM" id="SSF49785">
    <property type="entry name" value="Galactose-binding domain-like"/>
    <property type="match status" value="1"/>
</dbReference>
<dbReference type="GO" id="GO:0000155">
    <property type="term" value="F:phosphorelay sensor kinase activity"/>
    <property type="evidence" value="ECO:0007669"/>
    <property type="project" value="InterPro"/>
</dbReference>
<dbReference type="SUPFAM" id="SSF47384">
    <property type="entry name" value="Homodimeric domain of signal transducing histidine kinase"/>
    <property type="match status" value="1"/>
</dbReference>
<dbReference type="FunFam" id="3.30.565.10:FF:000023">
    <property type="entry name" value="PAS domain-containing sensor histidine kinase"/>
    <property type="match status" value="1"/>
</dbReference>
<keyword evidence="17" id="KW-1185">Reference proteome</keyword>
<keyword evidence="4" id="KW-1003">Cell membrane</keyword>
<dbReference type="InterPro" id="IPR010559">
    <property type="entry name" value="Sig_transdc_His_kin_internal"/>
</dbReference>
<dbReference type="Gene3D" id="1.10.287.130">
    <property type="match status" value="1"/>
</dbReference>
<evidence type="ECO:0000259" key="14">
    <source>
        <dbReference type="PROSITE" id="PS50109"/>
    </source>
</evidence>
<evidence type="ECO:0000259" key="15">
    <source>
        <dbReference type="PROSITE" id="PS50110"/>
    </source>
</evidence>
<dbReference type="InterPro" id="IPR005467">
    <property type="entry name" value="His_kinase_dom"/>
</dbReference>
<evidence type="ECO:0000256" key="3">
    <source>
        <dbReference type="ARBA" id="ARBA00012438"/>
    </source>
</evidence>
<evidence type="ECO:0000256" key="8">
    <source>
        <dbReference type="ARBA" id="ARBA00022777"/>
    </source>
</evidence>
<feature type="transmembrane region" description="Helical" evidence="13">
    <location>
        <begin position="287"/>
        <end position="303"/>
    </location>
</feature>
<feature type="transmembrane region" description="Helical" evidence="13">
    <location>
        <begin position="371"/>
        <end position="391"/>
    </location>
</feature>
<comment type="subcellular location">
    <subcellularLocation>
        <location evidence="2">Cell membrane</location>
    </subcellularLocation>
</comment>
<dbReference type="InterPro" id="IPR001789">
    <property type="entry name" value="Sig_transdc_resp-reg_receiver"/>
</dbReference>
<dbReference type="SMART" id="SM00387">
    <property type="entry name" value="HATPase_c"/>
    <property type="match status" value="2"/>
</dbReference>
<organism evidence="16 17">
    <name type="scientific">Paenibacillus suaedae</name>
    <dbReference type="NCBI Taxonomy" id="3077233"/>
    <lineage>
        <taxon>Bacteria</taxon>
        <taxon>Bacillati</taxon>
        <taxon>Bacillota</taxon>
        <taxon>Bacilli</taxon>
        <taxon>Bacillales</taxon>
        <taxon>Paenibacillaceae</taxon>
        <taxon>Paenibacillus</taxon>
    </lineage>
</organism>
<keyword evidence="9 16" id="KW-0067">ATP-binding</keyword>
<evidence type="ECO:0000256" key="5">
    <source>
        <dbReference type="ARBA" id="ARBA00022553"/>
    </source>
</evidence>
<dbReference type="InterPro" id="IPR003594">
    <property type="entry name" value="HATPase_dom"/>
</dbReference>
<evidence type="ECO:0000256" key="13">
    <source>
        <dbReference type="SAM" id="Phobius"/>
    </source>
</evidence>
<keyword evidence="8" id="KW-0418">Kinase</keyword>
<sequence>METHSSKYQMKKSYIILLLVFILVVLTGLRILWMEAFHVPKQASIHNGQFDLRNWNAEDGSILLLDGEWEFYPSQWLIDGSRQQLLGDNAPMHIQVPGGWNEALHADKPSPYGYGSYRLRLYVDPAKHPNYSIRVPSVRTASELYVNGRLLINSGQVATTKDEYISKDLPYSTTFTADDNGVIEIVIQAANYVDSRSGGIVRSIKFGSEEAIAKETNASVFMQFLAAVIFIMHAVYALILYVLGNKEKKLLYFSLLALCVTITSVFSTDEKLFHQLFYIGSNWDFRLTNIAFVIAAYALLQCMNHRELPYWRRMYPIYKVMNLGTAGITLFLDPPQVIMLFPVYYLLVVVAGVITLITMFKKVIKDLKSNLLLLFSFLALVNHSLWSLILLNSGLSLVYYPFDMIIAMGCLASEWFKGYFIMHANTKELAATLQRMNDHKDQFLANTSHEFKNPLHSMLNMSQSVLKREQHLLQERSIKELETVLSVGRRLSWILNDLIDVMSLREGNPRLQKEVIFIQPIMTGVMDMLQFNAEVKSITIANQISEDFPPVIADENRVIQIVFNLLHNAVKYTNEGTISIQAFAKDGRAYIVIADTGIGMDEHMLKRLFRPYEQGSTSVTMIEGGFGLGLSISKQLIELHGGTLDVSSVVGEGSKFTFSLNLADEEAEEESEGSNRLEPFVLQSMAMQKIASTDDLDQMELPLAAKGATPTTPFQINRNRPLVLIVDDDPVNLQVLEAILPPDVYEVTMATSGKEALALLDTKDWDLVISDVMMPQMSGYELTRMIRERFTLTELPVLLLTARSQPKDIQSGFIAGANDYVTKPVEAIEIKSRIEALITIKQSVREQLRLEAAWLQAQIQPHFIFNALNAVAALSDIDLDKMRNLLDEFSNFLRNKFKFQNMDRLVPVEEELSLVRSYLYIEKARFEERLQVIWEIDGYGDIKVPFLTIQPLVENAIRHGIMKRNRGGTILIRIFVYETHAEITVEDDGDGIDEVQLQRILERKVDSRSGVGLINTDQRLKRHFGTGLHITSTLGTGTKVTFHVHNRLNSRDKAR</sequence>
<feature type="transmembrane region" description="Helical" evidence="13">
    <location>
        <begin position="250"/>
        <end position="267"/>
    </location>
</feature>
<dbReference type="GO" id="GO:0005524">
    <property type="term" value="F:ATP binding"/>
    <property type="evidence" value="ECO:0007669"/>
    <property type="project" value="UniProtKB-KW"/>
</dbReference>
<keyword evidence="13" id="KW-0812">Transmembrane</keyword>
<comment type="caution">
    <text evidence="16">The sequence shown here is derived from an EMBL/GenBank/DDBJ whole genome shotgun (WGS) entry which is preliminary data.</text>
</comment>
<dbReference type="PROSITE" id="PS50109">
    <property type="entry name" value="HIS_KIN"/>
    <property type="match status" value="2"/>
</dbReference>
<evidence type="ECO:0000313" key="16">
    <source>
        <dbReference type="EMBL" id="MDT8978711.1"/>
    </source>
</evidence>
<proteinExistence type="predicted"/>
<dbReference type="GO" id="GO:0005886">
    <property type="term" value="C:plasma membrane"/>
    <property type="evidence" value="ECO:0007669"/>
    <property type="project" value="UniProtKB-SubCell"/>
</dbReference>
<dbReference type="InterPro" id="IPR004358">
    <property type="entry name" value="Sig_transdc_His_kin-like_C"/>
</dbReference>
<feature type="domain" description="Response regulatory" evidence="15">
    <location>
        <begin position="722"/>
        <end position="838"/>
    </location>
</feature>
<dbReference type="Pfam" id="PF00072">
    <property type="entry name" value="Response_reg"/>
    <property type="match status" value="1"/>
</dbReference>
<protein>
    <recommendedName>
        <fullName evidence="3">histidine kinase</fullName>
        <ecNumber evidence="3">2.7.13.3</ecNumber>
    </recommendedName>
</protein>
<feature type="transmembrane region" description="Helical" evidence="13">
    <location>
        <begin position="14"/>
        <end position="33"/>
    </location>
</feature>
<evidence type="ECO:0000256" key="9">
    <source>
        <dbReference type="ARBA" id="ARBA00022840"/>
    </source>
</evidence>
<keyword evidence="10" id="KW-0902">Two-component regulatory system</keyword>
<accession>A0AAJ2JZE0</accession>
<keyword evidence="6" id="KW-0808">Transferase</keyword>
<dbReference type="SMART" id="SM00448">
    <property type="entry name" value="REC"/>
    <property type="match status" value="1"/>
</dbReference>
<feature type="transmembrane region" description="Helical" evidence="13">
    <location>
        <begin position="315"/>
        <end position="332"/>
    </location>
</feature>
<evidence type="ECO:0000256" key="4">
    <source>
        <dbReference type="ARBA" id="ARBA00022475"/>
    </source>
</evidence>
<dbReference type="SMART" id="SM00388">
    <property type="entry name" value="HisKA"/>
    <property type="match status" value="1"/>
</dbReference>
<evidence type="ECO:0000256" key="11">
    <source>
        <dbReference type="ARBA" id="ARBA00023136"/>
    </source>
</evidence>
<dbReference type="PANTHER" id="PTHR43047">
    <property type="entry name" value="TWO-COMPONENT HISTIDINE PROTEIN KINASE"/>
    <property type="match status" value="1"/>
</dbReference>
<dbReference type="EC" id="2.7.13.3" evidence="3"/>
<dbReference type="Gene3D" id="3.30.565.10">
    <property type="entry name" value="Histidine kinase-like ATPase, C-terminal domain"/>
    <property type="match status" value="2"/>
</dbReference>
<dbReference type="GO" id="GO:0009927">
    <property type="term" value="F:histidine phosphotransfer kinase activity"/>
    <property type="evidence" value="ECO:0007669"/>
    <property type="project" value="TreeGrafter"/>
</dbReference>
<keyword evidence="13" id="KW-1133">Transmembrane helix</keyword>